<dbReference type="AlphaFoldDB" id="A0A5C7HMR6"/>
<dbReference type="PANTHER" id="PTHR33143">
    <property type="entry name" value="F16F4.1 PROTEIN-RELATED"/>
    <property type="match status" value="1"/>
</dbReference>
<evidence type="ECO:0000313" key="3">
    <source>
        <dbReference type="EMBL" id="TXG58084.1"/>
    </source>
</evidence>
<organism evidence="3 4">
    <name type="scientific">Acer yangbiense</name>
    <dbReference type="NCBI Taxonomy" id="1000413"/>
    <lineage>
        <taxon>Eukaryota</taxon>
        <taxon>Viridiplantae</taxon>
        <taxon>Streptophyta</taxon>
        <taxon>Embryophyta</taxon>
        <taxon>Tracheophyta</taxon>
        <taxon>Spermatophyta</taxon>
        <taxon>Magnoliopsida</taxon>
        <taxon>eudicotyledons</taxon>
        <taxon>Gunneridae</taxon>
        <taxon>Pentapetalae</taxon>
        <taxon>rosids</taxon>
        <taxon>malvids</taxon>
        <taxon>Sapindales</taxon>
        <taxon>Sapindaceae</taxon>
        <taxon>Hippocastanoideae</taxon>
        <taxon>Acereae</taxon>
        <taxon>Acer</taxon>
    </lineage>
</organism>
<dbReference type="GO" id="GO:0005634">
    <property type="term" value="C:nucleus"/>
    <property type="evidence" value="ECO:0007669"/>
    <property type="project" value="TreeGrafter"/>
</dbReference>
<proteinExistence type="predicted"/>
<evidence type="ECO:0000256" key="1">
    <source>
        <dbReference type="SAM" id="MobiDB-lite"/>
    </source>
</evidence>
<accession>A0A5C7HMR6</accession>
<dbReference type="PANTHER" id="PTHR33143:SF63">
    <property type="entry name" value="F16F4.1 PROTEIN"/>
    <property type="match status" value="1"/>
</dbReference>
<feature type="region of interest" description="Disordered" evidence="1">
    <location>
        <begin position="1"/>
        <end position="22"/>
    </location>
</feature>
<dbReference type="Proteomes" id="UP000323000">
    <property type="component" value="Chromosome 7"/>
</dbReference>
<evidence type="ECO:0000259" key="2">
    <source>
        <dbReference type="Pfam" id="PF05678"/>
    </source>
</evidence>
<protein>
    <recommendedName>
        <fullName evidence="2">VQ domain-containing protein</fullName>
    </recommendedName>
</protein>
<dbReference type="OrthoDB" id="1518325at2759"/>
<sequence>MWIRRSSLTEERRKLQGPRPAPLKVKSRFSTAIKKALPIRQRTSPVVVYLVSPKIIHVKPHEFMGLVQRLTGREPPTDSSLSSSSYFSSSSCVIENNKSMMINHEAAGSYADHHQAACVPPSSSNLLTAFPGLCKDIYANWDHHRKDFDDSRKTSTATADNREDFDGSSKTPVTRR</sequence>
<feature type="region of interest" description="Disordered" evidence="1">
    <location>
        <begin position="148"/>
        <end position="176"/>
    </location>
</feature>
<gene>
    <name evidence="3" type="ORF">EZV62_015913</name>
</gene>
<dbReference type="InterPro" id="IPR039607">
    <property type="entry name" value="VQ_8/17/18/20/21/25"/>
</dbReference>
<reference evidence="4" key="1">
    <citation type="journal article" date="2019" name="Gigascience">
        <title>De novo genome assembly of the endangered Acer yangbiense, a plant species with extremely small populations endemic to Yunnan Province, China.</title>
        <authorList>
            <person name="Yang J."/>
            <person name="Wariss H.M."/>
            <person name="Tao L."/>
            <person name="Zhang R."/>
            <person name="Yun Q."/>
            <person name="Hollingsworth P."/>
            <person name="Dao Z."/>
            <person name="Luo G."/>
            <person name="Guo H."/>
            <person name="Ma Y."/>
            <person name="Sun W."/>
        </authorList>
    </citation>
    <scope>NUCLEOTIDE SEQUENCE [LARGE SCALE GENOMIC DNA]</scope>
    <source>
        <strain evidence="4">cv. Malutang</strain>
    </source>
</reference>
<evidence type="ECO:0000313" key="4">
    <source>
        <dbReference type="Proteomes" id="UP000323000"/>
    </source>
</evidence>
<dbReference type="InterPro" id="IPR008889">
    <property type="entry name" value="VQ"/>
</dbReference>
<dbReference type="EMBL" id="VAHF01000007">
    <property type="protein sequence ID" value="TXG58084.1"/>
    <property type="molecule type" value="Genomic_DNA"/>
</dbReference>
<name>A0A5C7HMR6_9ROSI</name>
<dbReference type="Pfam" id="PF05678">
    <property type="entry name" value="VQ"/>
    <property type="match status" value="1"/>
</dbReference>
<feature type="domain" description="VQ" evidence="2">
    <location>
        <begin position="51"/>
        <end position="74"/>
    </location>
</feature>
<comment type="caution">
    <text evidence="3">The sequence shown here is derived from an EMBL/GenBank/DDBJ whole genome shotgun (WGS) entry which is preliminary data.</text>
</comment>
<keyword evidence="4" id="KW-1185">Reference proteome</keyword>